<evidence type="ECO:0000256" key="3">
    <source>
        <dbReference type="ARBA" id="ARBA00022989"/>
    </source>
</evidence>
<sequence>MERVAHLKTSLSFATWLVRGRGSQRYAVIDTVILWTRFGVVVPCPQLRTSSLQSTSPSSSSSPGFSWTDSSIEGEKGLICKLDIEKAFDSINWQFLLKVMHKMGFGSKWIGWMWSCISTIKYSMLVNGVPRLAIWLLSKGAVPLKKNDATLGKIVKCSESLWKLTYYATVEAFILAISYQEPWFRDSKQYFRGWPNQELTLPLKLFYMCQCGFYIYSIAALLTWETRRRDFSVMMSHHVVTVILIGYSYISSFVRIGSVVLALHDASDVFMEAAKVFKYSEKELAASVCFGFFAISWLVLRLIFFPFWVISASSYDMQNCMNLSEAYPMLLYYVFNTMLLTLLVFHIYWWILICSMIMRQLKNRGQVGEDIRSDSEDDE</sequence>
<gene>
    <name evidence="9" type="ordered locus">VIT_03s0063g00390</name>
</gene>
<evidence type="ECO:0000256" key="2">
    <source>
        <dbReference type="ARBA" id="ARBA00022692"/>
    </source>
</evidence>
<keyword evidence="10" id="KW-1185">Reference proteome</keyword>
<dbReference type="PaxDb" id="29760-VIT_03s0063g00390.t01"/>
<evidence type="ECO:0000256" key="5">
    <source>
        <dbReference type="PROSITE-ProRule" id="PRU00205"/>
    </source>
</evidence>
<reference evidence="10" key="1">
    <citation type="journal article" date="2007" name="Nature">
        <title>The grapevine genome sequence suggests ancestral hexaploidization in major angiosperm phyla.</title>
        <authorList>
            <consortium name="The French-Italian Public Consortium for Grapevine Genome Characterization."/>
            <person name="Jaillon O."/>
            <person name="Aury J.-M."/>
            <person name="Noel B."/>
            <person name="Policriti A."/>
            <person name="Clepet C."/>
            <person name="Casagrande A."/>
            <person name="Choisne N."/>
            <person name="Aubourg S."/>
            <person name="Vitulo N."/>
            <person name="Jubin C."/>
            <person name="Vezzi A."/>
            <person name="Legeai F."/>
            <person name="Hugueney P."/>
            <person name="Dasilva C."/>
            <person name="Horner D."/>
            <person name="Mica E."/>
            <person name="Jublot D."/>
            <person name="Poulain J."/>
            <person name="Bruyere C."/>
            <person name="Billault A."/>
            <person name="Segurens B."/>
            <person name="Gouyvenoux M."/>
            <person name="Ugarte E."/>
            <person name="Cattonaro F."/>
            <person name="Anthouard V."/>
            <person name="Vico V."/>
            <person name="Del Fabbro C."/>
            <person name="Alaux M."/>
            <person name="Di Gaspero G."/>
            <person name="Dumas V."/>
            <person name="Felice N."/>
            <person name="Paillard S."/>
            <person name="Juman I."/>
            <person name="Moroldo M."/>
            <person name="Scalabrin S."/>
            <person name="Canaguier A."/>
            <person name="Le Clainche I."/>
            <person name="Malacrida G."/>
            <person name="Durand E."/>
            <person name="Pesole G."/>
            <person name="Laucou V."/>
            <person name="Chatelet P."/>
            <person name="Merdinoglu D."/>
            <person name="Delledonne M."/>
            <person name="Pezzotti M."/>
            <person name="Lecharny A."/>
            <person name="Scarpelli C."/>
            <person name="Artiguenave F."/>
            <person name="Pe M.E."/>
            <person name="Valle G."/>
            <person name="Morgante M."/>
            <person name="Caboche M."/>
            <person name="Adam-Blondon A.-F."/>
            <person name="Weissenbach J."/>
            <person name="Quetier F."/>
            <person name="Wincker P."/>
        </authorList>
    </citation>
    <scope>NUCLEOTIDE SEQUENCE [LARGE SCALE GENOMIC DNA]</scope>
    <source>
        <strain evidence="10">cv. Pinot noir / PN40024</strain>
    </source>
</reference>
<dbReference type="Pfam" id="PF03798">
    <property type="entry name" value="TRAM_LAG1_CLN8"/>
    <property type="match status" value="1"/>
</dbReference>
<dbReference type="FunCoup" id="F6HQA9">
    <property type="interactions" value="3007"/>
</dbReference>
<evidence type="ECO:0000256" key="1">
    <source>
        <dbReference type="ARBA" id="ARBA00004477"/>
    </source>
</evidence>
<name>F6HQA9_VITVI</name>
<keyword evidence="2 5" id="KW-0812">Transmembrane</keyword>
<dbReference type="InterPro" id="IPR006634">
    <property type="entry name" value="TLC-dom"/>
</dbReference>
<feature type="transmembrane region" description="Helical" evidence="7">
    <location>
        <begin position="244"/>
        <end position="263"/>
    </location>
</feature>
<feature type="transmembrane region" description="Helical" evidence="7">
    <location>
        <begin position="330"/>
        <end position="354"/>
    </location>
</feature>
<dbReference type="ExpressionAtlas" id="F6HQA9">
    <property type="expression patterns" value="baseline and differential"/>
</dbReference>
<dbReference type="Proteomes" id="UP000009183">
    <property type="component" value="Chromosome 3"/>
</dbReference>
<dbReference type="SMART" id="SM00724">
    <property type="entry name" value="TLC"/>
    <property type="match status" value="1"/>
</dbReference>
<dbReference type="PROSITE" id="PS50922">
    <property type="entry name" value="TLC"/>
    <property type="match status" value="1"/>
</dbReference>
<organism evidence="9 10">
    <name type="scientific">Vitis vinifera</name>
    <name type="common">Grape</name>
    <dbReference type="NCBI Taxonomy" id="29760"/>
    <lineage>
        <taxon>Eukaryota</taxon>
        <taxon>Viridiplantae</taxon>
        <taxon>Streptophyta</taxon>
        <taxon>Embryophyta</taxon>
        <taxon>Tracheophyta</taxon>
        <taxon>Spermatophyta</taxon>
        <taxon>Magnoliopsida</taxon>
        <taxon>eudicotyledons</taxon>
        <taxon>Gunneridae</taxon>
        <taxon>Pentapetalae</taxon>
        <taxon>rosids</taxon>
        <taxon>Vitales</taxon>
        <taxon>Vitaceae</taxon>
        <taxon>Viteae</taxon>
        <taxon>Vitis</taxon>
    </lineage>
</organism>
<feature type="domain" description="TLC" evidence="8">
    <location>
        <begin position="155"/>
        <end position="362"/>
    </location>
</feature>
<feature type="transmembrane region" description="Helical" evidence="7">
    <location>
        <begin position="284"/>
        <end position="310"/>
    </location>
</feature>
<evidence type="ECO:0000313" key="10">
    <source>
        <dbReference type="Proteomes" id="UP000009183"/>
    </source>
</evidence>
<dbReference type="GO" id="GO:0005783">
    <property type="term" value="C:endoplasmic reticulum"/>
    <property type="evidence" value="ECO:0000318"/>
    <property type="project" value="GO_Central"/>
</dbReference>
<dbReference type="STRING" id="29760.F6HQA9"/>
<dbReference type="OrthoDB" id="537032at2759"/>
<dbReference type="GO" id="GO:0050291">
    <property type="term" value="F:sphingosine N-acyltransferase activity"/>
    <property type="evidence" value="ECO:0000318"/>
    <property type="project" value="GO_Central"/>
</dbReference>
<dbReference type="eggNOG" id="KOG1607">
    <property type="taxonomic scope" value="Eukaryota"/>
</dbReference>
<evidence type="ECO:0000313" key="9">
    <source>
        <dbReference type="EMBL" id="CCB56866.1"/>
    </source>
</evidence>
<dbReference type="PANTHER" id="PTHR12560">
    <property type="entry name" value="LONGEVITY ASSURANCE FACTOR 1 LAG1"/>
    <property type="match status" value="1"/>
</dbReference>
<dbReference type="eggNOG" id="KOG1075">
    <property type="taxonomic scope" value="Eukaryota"/>
</dbReference>
<dbReference type="GO" id="GO:0046513">
    <property type="term" value="P:ceramide biosynthetic process"/>
    <property type="evidence" value="ECO:0000318"/>
    <property type="project" value="GO_Central"/>
</dbReference>
<evidence type="ECO:0000256" key="7">
    <source>
        <dbReference type="SAM" id="Phobius"/>
    </source>
</evidence>
<keyword evidence="4 5" id="KW-0472">Membrane</keyword>
<feature type="region of interest" description="Disordered" evidence="6">
    <location>
        <begin position="49"/>
        <end position="69"/>
    </location>
</feature>
<dbReference type="AlphaFoldDB" id="F6HQA9"/>
<accession>F6HQA9</accession>
<feature type="transmembrane region" description="Helical" evidence="7">
    <location>
        <begin position="205"/>
        <end position="224"/>
    </location>
</feature>
<dbReference type="EMBL" id="FN596006">
    <property type="protein sequence ID" value="CCB56866.1"/>
    <property type="molecule type" value="Genomic_DNA"/>
</dbReference>
<dbReference type="HOGENOM" id="CLU_730387_0_0_1"/>
<dbReference type="InParanoid" id="F6HQA9"/>
<proteinExistence type="predicted"/>
<keyword evidence="3 7" id="KW-1133">Transmembrane helix</keyword>
<protein>
    <recommendedName>
        <fullName evidence="8">TLC domain-containing protein</fullName>
    </recommendedName>
</protein>
<evidence type="ECO:0000256" key="4">
    <source>
        <dbReference type="ARBA" id="ARBA00023136"/>
    </source>
</evidence>
<dbReference type="GO" id="GO:0005789">
    <property type="term" value="C:endoplasmic reticulum membrane"/>
    <property type="evidence" value="ECO:0007669"/>
    <property type="project" value="UniProtKB-SubCell"/>
</dbReference>
<dbReference type="InterPro" id="IPR016439">
    <property type="entry name" value="Lag1/Lac1-like"/>
</dbReference>
<evidence type="ECO:0000259" key="8">
    <source>
        <dbReference type="PROSITE" id="PS50922"/>
    </source>
</evidence>
<evidence type="ECO:0000256" key="6">
    <source>
        <dbReference type="SAM" id="MobiDB-lite"/>
    </source>
</evidence>
<dbReference type="PANTHER" id="PTHR12560:SF0">
    <property type="entry name" value="LD18904P"/>
    <property type="match status" value="1"/>
</dbReference>
<comment type="subcellular location">
    <subcellularLocation>
        <location evidence="1">Endoplasmic reticulum membrane</location>
        <topology evidence="1">Multi-pass membrane protein</topology>
    </subcellularLocation>
</comment>